<comment type="caution">
    <text evidence="5">The sequence shown here is derived from an EMBL/GenBank/DDBJ whole genome shotgun (WGS) entry which is preliminary data.</text>
</comment>
<evidence type="ECO:0000313" key="6">
    <source>
        <dbReference type="Proteomes" id="UP001501757"/>
    </source>
</evidence>
<comment type="subcellular location">
    <subcellularLocation>
        <location evidence="1">Peroxisome</location>
    </subcellularLocation>
</comment>
<keyword evidence="3" id="KW-0576">Peroxisome</keyword>
<evidence type="ECO:0000256" key="2">
    <source>
        <dbReference type="ARBA" id="ARBA00005254"/>
    </source>
</evidence>
<dbReference type="InterPro" id="IPR001753">
    <property type="entry name" value="Enoyl-CoA_hydra/iso"/>
</dbReference>
<dbReference type="SUPFAM" id="SSF52096">
    <property type="entry name" value="ClpP/crotonase"/>
    <property type="match status" value="1"/>
</dbReference>
<dbReference type="InterPro" id="IPR051053">
    <property type="entry name" value="ECH/Chromodomain_protein"/>
</dbReference>
<reference evidence="6" key="1">
    <citation type="journal article" date="2019" name="Int. J. Syst. Evol. Microbiol.">
        <title>The Global Catalogue of Microorganisms (GCM) 10K type strain sequencing project: providing services to taxonomists for standard genome sequencing and annotation.</title>
        <authorList>
            <consortium name="The Broad Institute Genomics Platform"/>
            <consortium name="The Broad Institute Genome Sequencing Center for Infectious Disease"/>
            <person name="Wu L."/>
            <person name="Ma J."/>
        </authorList>
    </citation>
    <scope>NUCLEOTIDE SEQUENCE [LARGE SCALE GENOMIC DNA]</scope>
    <source>
        <strain evidence="6">JCM 13378</strain>
    </source>
</reference>
<gene>
    <name evidence="5" type="ORF">GCM10009092_21290</name>
</gene>
<organism evidence="5 6">
    <name type="scientific">Bowmanella denitrificans</name>
    <dbReference type="NCBI Taxonomy" id="366582"/>
    <lineage>
        <taxon>Bacteria</taxon>
        <taxon>Pseudomonadati</taxon>
        <taxon>Pseudomonadota</taxon>
        <taxon>Gammaproteobacteria</taxon>
        <taxon>Alteromonadales</taxon>
        <taxon>Alteromonadaceae</taxon>
        <taxon>Bowmanella</taxon>
    </lineage>
</organism>
<protein>
    <submittedName>
        <fullName evidence="5">Enoyl-CoA hydratase</fullName>
    </submittedName>
</protein>
<proteinExistence type="inferred from homology"/>
<dbReference type="PANTHER" id="PTHR43684:SF1">
    <property type="entry name" value="ENOYL-COA DELTA ISOMERASE 2"/>
    <property type="match status" value="1"/>
</dbReference>
<name>A0ABP3H1D5_9ALTE</name>
<keyword evidence="6" id="KW-1185">Reference proteome</keyword>
<evidence type="ECO:0000256" key="3">
    <source>
        <dbReference type="ARBA" id="ARBA00023140"/>
    </source>
</evidence>
<dbReference type="Gene3D" id="1.10.12.10">
    <property type="entry name" value="Lyase 2-enoyl-coa Hydratase, Chain A, domain 2"/>
    <property type="match status" value="1"/>
</dbReference>
<dbReference type="PANTHER" id="PTHR43684">
    <property type="match status" value="1"/>
</dbReference>
<sequence>MSDILLKKESQVLKILINRPHKKNALSMPMYQHMAMAIEQAKEDNEIRAILIASTADDFTAGNDLADFADFSEHEQIGDTVRFMNALMHCPLPVVAKVQGLAVGIGTTMLLHCDLVYCADNSRFSLPFINLGLVPEYASSYLLPKLAGHAKAAQWLMLGESFYAEDAKAFGMVNQVFNLDQLDIEVDKVLAKLVAKPRQAMALTKALMKSNLEEVNLHMNEELDFFIEQLRTPAAKEAFAAFLQKRQPDPDIYN</sequence>
<evidence type="ECO:0000256" key="4">
    <source>
        <dbReference type="ARBA" id="ARBA00023235"/>
    </source>
</evidence>
<evidence type="ECO:0000313" key="5">
    <source>
        <dbReference type="EMBL" id="GAA0356794.1"/>
    </source>
</evidence>
<dbReference type="EMBL" id="BAAAEI010000010">
    <property type="protein sequence ID" value="GAA0356794.1"/>
    <property type="molecule type" value="Genomic_DNA"/>
</dbReference>
<dbReference type="Pfam" id="PF00378">
    <property type="entry name" value="ECH_1"/>
    <property type="match status" value="1"/>
</dbReference>
<dbReference type="CDD" id="cd06558">
    <property type="entry name" value="crotonase-like"/>
    <property type="match status" value="1"/>
</dbReference>
<dbReference type="InterPro" id="IPR014748">
    <property type="entry name" value="Enoyl-CoA_hydra_C"/>
</dbReference>
<dbReference type="RefSeq" id="WP_343844791.1">
    <property type="nucleotide sequence ID" value="NZ_BAAAEI010000010.1"/>
</dbReference>
<accession>A0ABP3H1D5</accession>
<comment type="similarity">
    <text evidence="2">Belongs to the enoyl-CoA hydratase/isomerase family.</text>
</comment>
<dbReference type="InterPro" id="IPR029045">
    <property type="entry name" value="ClpP/crotonase-like_dom_sf"/>
</dbReference>
<evidence type="ECO:0000256" key="1">
    <source>
        <dbReference type="ARBA" id="ARBA00004275"/>
    </source>
</evidence>
<dbReference type="Proteomes" id="UP001501757">
    <property type="component" value="Unassembled WGS sequence"/>
</dbReference>
<keyword evidence="4" id="KW-0413">Isomerase</keyword>
<dbReference type="Gene3D" id="3.90.226.10">
    <property type="entry name" value="2-enoyl-CoA Hydratase, Chain A, domain 1"/>
    <property type="match status" value="1"/>
</dbReference>